<reference evidence="1" key="2">
    <citation type="submission" date="2024-07" db="EMBL/GenBank/DDBJ databases">
        <title>Streptomyces haneummycinica sp. nov., a new antibiotic-producing actinobacterium isolated from marine sediment.</title>
        <authorList>
            <person name="Uemura M."/>
            <person name="Hamada M."/>
            <person name="Hirano S."/>
            <person name="Kobayashi K."/>
            <person name="Ohshiro T."/>
            <person name="Kobayashi T."/>
            <person name="Terahara T."/>
        </authorList>
    </citation>
    <scope>NUCLEOTIDE SEQUENCE</scope>
    <source>
        <strain evidence="1">KM77-8</strain>
        <plasmid evidence="1">pKM77-8_2</plasmid>
    </source>
</reference>
<gene>
    <name evidence="1" type="ORF">SHKM778_95710</name>
</gene>
<accession>A0AAT9I0H5</accession>
<geneLocation type="plasmid" evidence="1">
    <name>pKM77-8_2</name>
</geneLocation>
<protein>
    <submittedName>
        <fullName evidence="1">Uncharacterized protein</fullName>
    </submittedName>
</protein>
<proteinExistence type="predicted"/>
<keyword evidence="1" id="KW-0614">Plasmid</keyword>
<dbReference type="AlphaFoldDB" id="A0AAT9I0H5"/>
<organism evidence="1">
    <name type="scientific">Streptomyces haneummycinicus</name>
    <dbReference type="NCBI Taxonomy" id="3074435"/>
    <lineage>
        <taxon>Bacteria</taxon>
        <taxon>Bacillati</taxon>
        <taxon>Actinomycetota</taxon>
        <taxon>Actinomycetes</taxon>
        <taxon>Kitasatosporales</taxon>
        <taxon>Streptomycetaceae</taxon>
        <taxon>Streptomyces</taxon>
    </lineage>
</organism>
<sequence length="162" mass="18075">MTLHHAVEITLTRPATRGDLRDARRGMLLAASADRTRLLTVYSARRPGGVLHALRRHLEARLPVDVLTTHYPNRHGQILLNVALHQTADDALRQAAAVLGQRPEDVLRQTVADALARDTQRRTRQLQARLENLLADHTPDEVLVGVADLLHDCRHPSTRTAL</sequence>
<reference evidence="1" key="1">
    <citation type="submission" date="2024-06" db="EMBL/GenBank/DDBJ databases">
        <authorList>
            <consortium name="consrtm"/>
            <person name="Uemura M."/>
            <person name="Terahara T."/>
        </authorList>
    </citation>
    <scope>NUCLEOTIDE SEQUENCE</scope>
    <source>
        <strain evidence="1">KM77-8</strain>
        <plasmid evidence="1">pKM77-8_2</plasmid>
    </source>
</reference>
<dbReference type="EMBL" id="AP035770">
    <property type="protein sequence ID" value="BFO23183.1"/>
    <property type="molecule type" value="Genomic_DNA"/>
</dbReference>
<evidence type="ECO:0000313" key="1">
    <source>
        <dbReference type="EMBL" id="BFO23183.1"/>
    </source>
</evidence>
<name>A0AAT9I0H5_9ACTN</name>